<evidence type="ECO:0000313" key="3">
    <source>
        <dbReference type="Proteomes" id="UP000770661"/>
    </source>
</evidence>
<organism evidence="2 3">
    <name type="scientific">Chionoecetes opilio</name>
    <name type="common">Atlantic snow crab</name>
    <name type="synonym">Cancer opilio</name>
    <dbReference type="NCBI Taxonomy" id="41210"/>
    <lineage>
        <taxon>Eukaryota</taxon>
        <taxon>Metazoa</taxon>
        <taxon>Ecdysozoa</taxon>
        <taxon>Arthropoda</taxon>
        <taxon>Crustacea</taxon>
        <taxon>Multicrustacea</taxon>
        <taxon>Malacostraca</taxon>
        <taxon>Eumalacostraca</taxon>
        <taxon>Eucarida</taxon>
        <taxon>Decapoda</taxon>
        <taxon>Pleocyemata</taxon>
        <taxon>Brachyura</taxon>
        <taxon>Eubrachyura</taxon>
        <taxon>Majoidea</taxon>
        <taxon>Majidae</taxon>
        <taxon>Chionoecetes</taxon>
    </lineage>
</organism>
<dbReference type="Proteomes" id="UP000770661">
    <property type="component" value="Unassembled WGS sequence"/>
</dbReference>
<proteinExistence type="predicted"/>
<reference evidence="2" key="1">
    <citation type="submission" date="2020-07" db="EMBL/GenBank/DDBJ databases">
        <title>The High-quality genome of the commercially important snow crab, Chionoecetes opilio.</title>
        <authorList>
            <person name="Jeong J.-H."/>
            <person name="Ryu S."/>
        </authorList>
    </citation>
    <scope>NUCLEOTIDE SEQUENCE</scope>
    <source>
        <strain evidence="2">MADBK_172401_WGS</strain>
        <tissue evidence="2">Digestive gland</tissue>
    </source>
</reference>
<evidence type="ECO:0000313" key="2">
    <source>
        <dbReference type="EMBL" id="KAG0729275.1"/>
    </source>
</evidence>
<dbReference type="OrthoDB" id="6775076at2759"/>
<gene>
    <name evidence="2" type="ORF">GWK47_030686</name>
</gene>
<evidence type="ECO:0000256" key="1">
    <source>
        <dbReference type="SAM" id="MobiDB-lite"/>
    </source>
</evidence>
<name>A0A8J4Z1C1_CHIOP</name>
<accession>A0A8J4Z1C1</accession>
<keyword evidence="3" id="KW-1185">Reference proteome</keyword>
<protein>
    <submittedName>
        <fullName evidence="2">Uncharacterized protein</fullName>
    </submittedName>
</protein>
<dbReference type="EMBL" id="JACEEZ010001387">
    <property type="protein sequence ID" value="KAG0729275.1"/>
    <property type="molecule type" value="Genomic_DNA"/>
</dbReference>
<comment type="caution">
    <text evidence="2">The sequence shown here is derived from an EMBL/GenBank/DDBJ whole genome shotgun (WGS) entry which is preliminary data.</text>
</comment>
<feature type="region of interest" description="Disordered" evidence="1">
    <location>
        <begin position="297"/>
        <end position="326"/>
    </location>
</feature>
<sequence length="326" mass="35446">MAPRLTSLEETLGLAIVIQSWPDTAHHNCRGPSYPSALVVLRVVGRSASQLVAPVIRLFLPGVLDGRCNCKHVPSPHEVWAFLVTETEPAGGNNVPNNGKCYGASPLRPCAAESVQIASSLRPQGGVWRWCGRKARIPRRVSTAVWKASVAVTHHGRTWGSFQEADAERRAISLSVDVENRRRFLTGADDAFRHRHATPSTLITVDEDRQVLLASAARMDPRGIIQGVDQSLSDRERRRLEPACSSGQITSVHTATRAAHRLVCRRTKKENGGTRNGTAGAFVPSAGIIQLNRPVPPSVAARRHTPSSLTHDLRLPDPRAMTPSPS</sequence>
<dbReference type="AlphaFoldDB" id="A0A8J4Z1C1"/>